<feature type="non-terminal residue" evidence="2">
    <location>
        <position position="457"/>
    </location>
</feature>
<feature type="region of interest" description="Disordered" evidence="1">
    <location>
        <begin position="434"/>
        <end position="457"/>
    </location>
</feature>
<name>A0A6J4IE14_9PROT</name>
<feature type="compositionally biased region" description="Basic residues" evidence="1">
    <location>
        <begin position="163"/>
        <end position="172"/>
    </location>
</feature>
<evidence type="ECO:0000256" key="1">
    <source>
        <dbReference type="SAM" id="MobiDB-lite"/>
    </source>
</evidence>
<feature type="region of interest" description="Disordered" evidence="1">
    <location>
        <begin position="34"/>
        <end position="115"/>
    </location>
</feature>
<dbReference type="AlphaFoldDB" id="A0A6J4IE14"/>
<feature type="compositionally biased region" description="Basic residues" evidence="1">
    <location>
        <begin position="70"/>
        <end position="82"/>
    </location>
</feature>
<gene>
    <name evidence="2" type="ORF">AVDCRST_MAG04-1943</name>
</gene>
<reference evidence="2" key="1">
    <citation type="submission" date="2020-02" db="EMBL/GenBank/DDBJ databases">
        <authorList>
            <person name="Meier V. D."/>
        </authorList>
    </citation>
    <scope>NUCLEOTIDE SEQUENCE</scope>
    <source>
        <strain evidence="2">AVDCRST_MAG04</strain>
    </source>
</reference>
<proteinExistence type="predicted"/>
<sequence>AGGVPADRLPGRVLARRDGPVLRLPLDRTRLLHQRLSRQPAAPRVRHPVQRPAAGDPVLHPDGRHPGALRPRRGPAGRHRPALRQGAGRPRLRGDPGGRRARRHHRHRGRFRHRHGHDLAAHHDALWLRHADRNRRDRRVRHHHPGDPAVPGADRAGRPARQVGRRHVRRGHRPLHPAGAALRRFHRGCVDLRAAPRAGAAGRSADPARLGALVARAEGHGALHRADLPGARHHLPRPRHADGSRRHGRGRRGGAGHGQQPLHLGAAARSDGQHHADHRHGDVHPDRRHRVLAGVPGRGRVALDRAPALRLAGRQDGLPDLRQHLRLLPGVLPRLLRDRLHRHPAARARRGQARHRPGVVRGADLREHADQLHAPALRLRAVLPARHRAQGGPQRRHLLGRHPLGGAAVGAGGHRDLLAGKRDLLARRRLGRGPFHRQDRGAAARHAGRRRAAGVPI</sequence>
<organism evidence="2">
    <name type="scientific">uncultured Acetobacteraceae bacterium</name>
    <dbReference type="NCBI Taxonomy" id="169975"/>
    <lineage>
        <taxon>Bacteria</taxon>
        <taxon>Pseudomonadati</taxon>
        <taxon>Pseudomonadota</taxon>
        <taxon>Alphaproteobacteria</taxon>
        <taxon>Acetobacterales</taxon>
        <taxon>Acetobacteraceae</taxon>
        <taxon>environmental samples</taxon>
    </lineage>
</organism>
<feature type="compositionally biased region" description="Basic residues" evidence="1">
    <location>
        <begin position="446"/>
        <end position="457"/>
    </location>
</feature>
<feature type="region of interest" description="Disordered" evidence="1">
    <location>
        <begin position="224"/>
        <end position="288"/>
    </location>
</feature>
<protein>
    <submittedName>
        <fullName evidence="2">Uncharacterized protein</fullName>
    </submittedName>
</protein>
<accession>A0A6J4IE14</accession>
<feature type="region of interest" description="Disordered" evidence="1">
    <location>
        <begin position="138"/>
        <end position="172"/>
    </location>
</feature>
<feature type="non-terminal residue" evidence="2">
    <location>
        <position position="1"/>
    </location>
</feature>
<evidence type="ECO:0000313" key="2">
    <source>
        <dbReference type="EMBL" id="CAA9247771.1"/>
    </source>
</evidence>
<feature type="compositionally biased region" description="Basic and acidic residues" evidence="1">
    <location>
        <begin position="271"/>
        <end position="285"/>
    </location>
</feature>
<feature type="compositionally biased region" description="Basic residues" evidence="1">
    <location>
        <begin position="99"/>
        <end position="115"/>
    </location>
</feature>
<dbReference type="EMBL" id="CADCTL010000134">
    <property type="protein sequence ID" value="CAA9247771.1"/>
    <property type="molecule type" value="Genomic_DNA"/>
</dbReference>